<feature type="region of interest" description="Disordered" evidence="1">
    <location>
        <begin position="217"/>
        <end position="254"/>
    </location>
</feature>
<organism evidence="2 3">
    <name type="scientific">Tamilnaduibacter salinus</name>
    <dbReference type="NCBI Taxonomy" id="1484056"/>
    <lineage>
        <taxon>Bacteria</taxon>
        <taxon>Pseudomonadati</taxon>
        <taxon>Pseudomonadota</taxon>
        <taxon>Gammaproteobacteria</taxon>
        <taxon>Pseudomonadales</taxon>
        <taxon>Marinobacteraceae</taxon>
        <taxon>Tamilnaduibacter</taxon>
    </lineage>
</organism>
<accession>A0A2U1D0A6</accession>
<feature type="region of interest" description="Disordered" evidence="1">
    <location>
        <begin position="60"/>
        <end position="82"/>
    </location>
</feature>
<dbReference type="AlphaFoldDB" id="A0A2U1D0A6"/>
<proteinExistence type="predicted"/>
<reference evidence="2 3" key="1">
    <citation type="submission" date="2018-04" db="EMBL/GenBank/DDBJ databases">
        <title>Genomic Encyclopedia of Type Strains, Phase IV (KMG-IV): sequencing the most valuable type-strain genomes for metagenomic binning, comparative biology and taxonomic classification.</title>
        <authorList>
            <person name="Goeker M."/>
        </authorList>
    </citation>
    <scope>NUCLEOTIDE SEQUENCE [LARGE SCALE GENOMIC DNA]</scope>
    <source>
        <strain evidence="2 3">DSM 28688</strain>
    </source>
</reference>
<name>A0A2U1D0A6_9GAMM</name>
<protein>
    <submittedName>
        <fullName evidence="2">Uncharacterized protein</fullName>
    </submittedName>
</protein>
<feature type="compositionally biased region" description="Low complexity" evidence="1">
    <location>
        <begin position="226"/>
        <end position="237"/>
    </location>
</feature>
<dbReference type="Proteomes" id="UP000245887">
    <property type="component" value="Unassembled WGS sequence"/>
</dbReference>
<comment type="caution">
    <text evidence="2">The sequence shown here is derived from an EMBL/GenBank/DDBJ whole genome shotgun (WGS) entry which is preliminary data.</text>
</comment>
<dbReference type="AntiFam" id="ANF00041">
    <property type="entry name" value="Antisense to RNaseP"/>
</dbReference>
<dbReference type="AntiFam" id="ANF00042">
    <property type="entry name" value="Antisense to RNaseP"/>
</dbReference>
<feature type="region of interest" description="Disordered" evidence="1">
    <location>
        <begin position="1"/>
        <end position="31"/>
    </location>
</feature>
<feature type="compositionally biased region" description="Basic and acidic residues" evidence="1">
    <location>
        <begin position="65"/>
        <end position="80"/>
    </location>
</feature>
<evidence type="ECO:0000313" key="3">
    <source>
        <dbReference type="Proteomes" id="UP000245887"/>
    </source>
</evidence>
<sequence length="254" mass="28004">MPLRGSAPDHDGTKTGDSPTSSPQKPQKTTSDHFLPLLHTIGMHYPQCKRNQWRRTGKTSFYDKQLTKGGEKTHKQEGDKPTQINKVRGLSRNTLKHQIFLIYQEGVTEKKGRMSSPVSRVLSGATIHLGPALPQASSDLPESSAGRTVGLLFGLAPGGVCHRRGLLPATRCALTAPFHPYPITAVTGRYPFCCTFRRLAPPRRYLAPCPMEPGLSSPWPPRRASKAAIAQRAQARQYDVHRRDARNQAKLAVS</sequence>
<dbReference type="EMBL" id="QEKQ01000001">
    <property type="protein sequence ID" value="PVY78816.1"/>
    <property type="molecule type" value="Genomic_DNA"/>
</dbReference>
<evidence type="ECO:0000313" key="2">
    <source>
        <dbReference type="EMBL" id="PVY78816.1"/>
    </source>
</evidence>
<feature type="compositionally biased region" description="Polar residues" evidence="1">
    <location>
        <begin position="15"/>
        <end position="29"/>
    </location>
</feature>
<feature type="compositionally biased region" description="Basic and acidic residues" evidence="1">
    <location>
        <begin position="238"/>
        <end position="247"/>
    </location>
</feature>
<gene>
    <name evidence="2" type="ORF">C8D92_10118</name>
</gene>
<evidence type="ECO:0000256" key="1">
    <source>
        <dbReference type="SAM" id="MobiDB-lite"/>
    </source>
</evidence>